<dbReference type="OrthoDB" id="10069167at2759"/>
<feature type="compositionally biased region" description="Polar residues" evidence="10">
    <location>
        <begin position="624"/>
        <end position="639"/>
    </location>
</feature>
<feature type="compositionally biased region" description="Basic and acidic residues" evidence="10">
    <location>
        <begin position="890"/>
        <end position="902"/>
    </location>
</feature>
<comment type="function">
    <text evidence="6">Acts in a planar cell polarity (PCP) complex; polarization along the apical/basal axis of epithelial cells. PCP signaling in the wing disk requires the receptor fz and the cytoplasmic proteins dsh and pk. These act in a feedback loop leading to activation of the jnk cascade and subsequent polarized arrangement of hairs and bristles. Dgo and pk compete with one another for dsh binding, thereby modulating fz dsh activity and ensuring tight control over fz PCP signaling. Vang, stan and pk function together to regulate the establishment of tissue polarity in the adult eye.</text>
</comment>
<feature type="domain" description="LIM zinc-binding" evidence="11">
    <location>
        <begin position="437"/>
        <end position="497"/>
    </location>
</feature>
<dbReference type="CDD" id="cd09415">
    <property type="entry name" value="LIM1_Prickle"/>
    <property type="match status" value="1"/>
</dbReference>
<comment type="similarity">
    <text evidence="1">Belongs to the prickle / espinas / testin family.</text>
</comment>
<evidence type="ECO:0000259" key="12">
    <source>
        <dbReference type="PROSITE" id="PS51303"/>
    </source>
</evidence>
<feature type="compositionally biased region" description="Low complexity" evidence="10">
    <location>
        <begin position="952"/>
        <end position="964"/>
    </location>
</feature>
<dbReference type="InterPro" id="IPR047120">
    <property type="entry name" value="Pk/Esn/Tes"/>
</dbReference>
<feature type="region of interest" description="Disordered" evidence="10">
    <location>
        <begin position="996"/>
        <end position="1017"/>
    </location>
</feature>
<protein>
    <recommendedName>
        <fullName evidence="8">Protein prickle</fullName>
    </recommendedName>
</protein>
<feature type="compositionally biased region" description="Polar residues" evidence="10">
    <location>
        <begin position="165"/>
        <end position="175"/>
    </location>
</feature>
<keyword evidence="2 9" id="KW-0479">Metal-binding</keyword>
<evidence type="ECO:0000256" key="1">
    <source>
        <dbReference type="ARBA" id="ARBA00008268"/>
    </source>
</evidence>
<dbReference type="Gene3D" id="2.10.110.10">
    <property type="entry name" value="Cysteine Rich Protein"/>
    <property type="match status" value="3"/>
</dbReference>
<sequence>MILTQRDSVPKTANLLACKQWWKVCFLHGNQEKYYRQIYGRAAAQRLAGYQNDNNKLATDSSCSESKIIYPTKLHSPVVIENGTYDTFGLKNRQPRSHRDDPIVPGKSIINILDDPFLFGLNEVNENGSDSGIDSRSEHKNLNETPVIRSFPMSTYQQQIQPNFNEYPTTSTQSPSHHRHLQKSPLNPNLPSSSKYLQFVQPQQSTMSNQLNSQTLPYPSTNASHGGNLLSQQTPNAVPVHQTLPQNFHPSQLHGHPAIIGGYHLDNQRQSQSDDDSGCALEEYTWVPPGLRPEQVHLYFSAIPEDKVPYVNSVGERYRVKQLLQQLPPHDNEVRYCHSLSDEERKELRLFSAQRKRDALGRGSVKQIQVNQQCEGCGEVMMTGDIAVYAARFGPNVCWHPSCLVCSICKELLVDLIYFHREGRLYCGRHHAETLKPRCSACDEIILADECTEAEGRAWHMKHFACFDCDKQLGGQRYIMREGKPYCLGCFDNMFAEYCDYCGETIGVDQGQMSHDGQHWHATDQCFSCSTCRCSLLGRPFLPRRGSIYCSIACSKGEPPTPTDSTAPSMHRPLRSQQAIQHNIPYNMQQSTSTNRTGSDNEESIAAPSTPSSPPKFASPSSPIHQQIRNTTANQQQPMRSPKMGRRALNCNPKQSPVAVNSSSSQTPSPYLGMKFEQHQQQQYQVVDIQDTVITINEHDQYSLTSQTSSTCNNKGLDRVLLERNIEKLLERNDTQLPANSSSSPINIPENITRSPRSARSREPLDLTDLGLSLDNLSPKTKSSRIQQENIQKDLMMTSSMPELPMYEINRLDEITPINEELPTPDISELSINREEQPVPQPVVIPTTSKKEVRFEGDFQDTLPRSRSYSGKSSSSSSRSSGRRRKGNRQRKDQTRHREEHRRSRSSRHSSSTIDEPSTSTQARRRADMIESQRLTIRNKDDDDDDDETETTRSICSTCSSSSSDSDDFAYELPQRQVYGGVRVNYVPNDALACARKEQQTKSDQSNSDRDKNCTIS</sequence>
<keyword evidence="4 9" id="KW-0862">Zinc</keyword>
<dbReference type="PANTHER" id="PTHR24211">
    <property type="entry name" value="LIM DOMAIN-CONTAINING PROTEIN"/>
    <property type="match status" value="1"/>
</dbReference>
<dbReference type="PROSITE" id="PS50023">
    <property type="entry name" value="LIM_DOMAIN_2"/>
    <property type="match status" value="2"/>
</dbReference>
<dbReference type="CDD" id="cd09827">
    <property type="entry name" value="PET_Prickle"/>
    <property type="match status" value="1"/>
</dbReference>
<evidence type="ECO:0000256" key="6">
    <source>
        <dbReference type="ARBA" id="ARBA00059227"/>
    </source>
</evidence>
<feature type="compositionally biased region" description="Polar residues" evidence="10">
    <location>
        <begin position="913"/>
        <end position="922"/>
    </location>
</feature>
<dbReference type="InterPro" id="IPR033727">
    <property type="entry name" value="LIM3_prickle"/>
</dbReference>
<accession>A0A9N9WPX8</accession>
<feature type="compositionally biased region" description="Polar residues" evidence="10">
    <location>
        <begin position="589"/>
        <end position="598"/>
    </location>
</feature>
<dbReference type="AlphaFoldDB" id="A0A9N9WPX8"/>
<feature type="region of interest" description="Disordered" evidence="10">
    <location>
        <begin position="165"/>
        <end position="194"/>
    </location>
</feature>
<evidence type="ECO:0000256" key="10">
    <source>
        <dbReference type="SAM" id="MobiDB-lite"/>
    </source>
</evidence>
<organism evidence="13 14">
    <name type="scientific">Chironomus riparius</name>
    <dbReference type="NCBI Taxonomy" id="315576"/>
    <lineage>
        <taxon>Eukaryota</taxon>
        <taxon>Metazoa</taxon>
        <taxon>Ecdysozoa</taxon>
        <taxon>Arthropoda</taxon>
        <taxon>Hexapoda</taxon>
        <taxon>Insecta</taxon>
        <taxon>Pterygota</taxon>
        <taxon>Neoptera</taxon>
        <taxon>Endopterygota</taxon>
        <taxon>Diptera</taxon>
        <taxon>Nematocera</taxon>
        <taxon>Chironomoidea</taxon>
        <taxon>Chironomidae</taxon>
        <taxon>Chironominae</taxon>
        <taxon>Chironomus</taxon>
    </lineage>
</organism>
<evidence type="ECO:0000256" key="7">
    <source>
        <dbReference type="ARBA" id="ARBA00064768"/>
    </source>
</evidence>
<evidence type="ECO:0000313" key="13">
    <source>
        <dbReference type="EMBL" id="CAG9800454.1"/>
    </source>
</evidence>
<evidence type="ECO:0000256" key="9">
    <source>
        <dbReference type="PROSITE-ProRule" id="PRU00125"/>
    </source>
</evidence>
<evidence type="ECO:0000313" key="14">
    <source>
        <dbReference type="Proteomes" id="UP001153620"/>
    </source>
</evidence>
<feature type="region of interest" description="Disordered" evidence="10">
    <location>
        <begin position="128"/>
        <end position="150"/>
    </location>
</feature>
<dbReference type="EMBL" id="OU895877">
    <property type="protein sequence ID" value="CAG9800454.1"/>
    <property type="molecule type" value="Genomic_DNA"/>
</dbReference>
<feature type="domain" description="LIM zinc-binding" evidence="11">
    <location>
        <begin position="372"/>
        <end position="436"/>
    </location>
</feature>
<dbReference type="SMART" id="SM00132">
    <property type="entry name" value="LIM"/>
    <property type="match status" value="3"/>
</dbReference>
<comment type="subunit">
    <text evidence="7">Interacts with dsh; PET and LIM domains interact with dsh DEP domain, in wing cells. Interacts with Vang in photoreceptor cells.</text>
</comment>
<keyword evidence="3" id="KW-0677">Repeat</keyword>
<feature type="region of interest" description="Disordered" evidence="10">
    <location>
        <begin position="831"/>
        <end position="970"/>
    </location>
</feature>
<keyword evidence="14" id="KW-1185">Reference proteome</keyword>
<feature type="compositionally biased region" description="Low complexity" evidence="10">
    <location>
        <begin position="865"/>
        <end position="880"/>
    </location>
</feature>
<dbReference type="GO" id="GO:0030182">
    <property type="term" value="P:neuron differentiation"/>
    <property type="evidence" value="ECO:0007669"/>
    <property type="project" value="UniProtKB-ARBA"/>
</dbReference>
<dbReference type="Pfam" id="PF06297">
    <property type="entry name" value="PET"/>
    <property type="match status" value="1"/>
</dbReference>
<dbReference type="FunFam" id="2.10.110.10:FF:000022">
    <property type="entry name" value="prickle-like protein 2 isoform X1"/>
    <property type="match status" value="1"/>
</dbReference>
<evidence type="ECO:0000256" key="2">
    <source>
        <dbReference type="ARBA" id="ARBA00022723"/>
    </source>
</evidence>
<evidence type="ECO:0000256" key="3">
    <source>
        <dbReference type="ARBA" id="ARBA00022737"/>
    </source>
</evidence>
<dbReference type="Pfam" id="PF00412">
    <property type="entry name" value="LIM"/>
    <property type="match status" value="3"/>
</dbReference>
<proteinExistence type="inferred from homology"/>
<dbReference type="InterPro" id="IPR033723">
    <property type="entry name" value="PET_prickle"/>
</dbReference>
<feature type="compositionally biased region" description="Polar residues" evidence="10">
    <location>
        <begin position="652"/>
        <end position="669"/>
    </location>
</feature>
<feature type="compositionally biased region" description="Polar residues" evidence="10">
    <location>
        <begin position="775"/>
        <end position="787"/>
    </location>
</feature>
<dbReference type="PANTHER" id="PTHR24211:SF20">
    <property type="entry name" value="PROTEIN ESPINAS-RELATED"/>
    <property type="match status" value="1"/>
</dbReference>
<feature type="domain" description="PET" evidence="12">
    <location>
        <begin position="265"/>
        <end position="373"/>
    </location>
</feature>
<dbReference type="InterPro" id="IPR033725">
    <property type="entry name" value="LIM1_prickle"/>
</dbReference>
<dbReference type="CDD" id="cd09420">
    <property type="entry name" value="LIM3_Prickle"/>
    <property type="match status" value="1"/>
</dbReference>
<feature type="region of interest" description="Disordered" evidence="10">
    <location>
        <begin position="589"/>
        <end position="669"/>
    </location>
</feature>
<dbReference type="PROSITE" id="PS00478">
    <property type="entry name" value="LIM_DOMAIN_1"/>
    <property type="match status" value="1"/>
</dbReference>
<feature type="compositionally biased region" description="Low complexity" evidence="10">
    <location>
        <begin position="604"/>
        <end position="623"/>
    </location>
</feature>
<feature type="region of interest" description="Disordered" evidence="10">
    <location>
        <begin position="734"/>
        <end position="787"/>
    </location>
</feature>
<dbReference type="GO" id="GO:0008270">
    <property type="term" value="F:zinc ion binding"/>
    <property type="evidence" value="ECO:0007669"/>
    <property type="project" value="InterPro"/>
</dbReference>
<evidence type="ECO:0000256" key="5">
    <source>
        <dbReference type="ARBA" id="ARBA00023038"/>
    </source>
</evidence>
<dbReference type="InterPro" id="IPR001781">
    <property type="entry name" value="Znf_LIM"/>
</dbReference>
<dbReference type="InterPro" id="IPR010442">
    <property type="entry name" value="PET_domain"/>
</dbReference>
<dbReference type="PROSITE" id="PS51303">
    <property type="entry name" value="PET"/>
    <property type="match status" value="1"/>
</dbReference>
<evidence type="ECO:0000259" key="11">
    <source>
        <dbReference type="PROSITE" id="PS50023"/>
    </source>
</evidence>
<feature type="compositionally biased region" description="Low complexity" evidence="10">
    <location>
        <begin position="184"/>
        <end position="194"/>
    </location>
</feature>
<feature type="compositionally biased region" description="Basic and acidic residues" evidence="10">
    <location>
        <begin position="133"/>
        <end position="142"/>
    </location>
</feature>
<dbReference type="InterPro" id="IPR033726">
    <property type="entry name" value="LIM2_prickle"/>
</dbReference>
<name>A0A9N9WPX8_9DIPT</name>
<dbReference type="Proteomes" id="UP001153620">
    <property type="component" value="Chromosome 1"/>
</dbReference>
<reference evidence="13" key="2">
    <citation type="submission" date="2022-10" db="EMBL/GenBank/DDBJ databases">
        <authorList>
            <consortium name="ENA_rothamsted_submissions"/>
            <consortium name="culmorum"/>
            <person name="King R."/>
        </authorList>
    </citation>
    <scope>NUCLEOTIDE SEQUENCE</scope>
</reference>
<dbReference type="FunFam" id="2.10.110.10:FF:000035">
    <property type="entry name" value="prickle-like protein 2 isoform X1"/>
    <property type="match status" value="1"/>
</dbReference>
<dbReference type="FunFam" id="2.10.110.10:FF:000005">
    <property type="entry name" value="Testin isoform 1"/>
    <property type="match status" value="1"/>
</dbReference>
<dbReference type="SUPFAM" id="SSF57716">
    <property type="entry name" value="Glucocorticoid receptor-like (DNA-binding domain)"/>
    <property type="match status" value="2"/>
</dbReference>
<gene>
    <name evidence="13" type="ORF">CHIRRI_LOCUS3397</name>
</gene>
<evidence type="ECO:0000256" key="8">
    <source>
        <dbReference type="ARBA" id="ARBA00073341"/>
    </source>
</evidence>
<reference evidence="13" key="1">
    <citation type="submission" date="2022-01" db="EMBL/GenBank/DDBJ databases">
        <authorList>
            <person name="King R."/>
        </authorList>
    </citation>
    <scope>NUCLEOTIDE SEQUENCE</scope>
</reference>
<dbReference type="CDD" id="cd09418">
    <property type="entry name" value="LIM2_Prickle"/>
    <property type="match status" value="1"/>
</dbReference>
<keyword evidence="5 9" id="KW-0440">LIM domain</keyword>
<evidence type="ECO:0000256" key="4">
    <source>
        <dbReference type="ARBA" id="ARBA00022833"/>
    </source>
</evidence>
<feature type="compositionally biased region" description="Low complexity" evidence="10">
    <location>
        <begin position="738"/>
        <end position="752"/>
    </location>
</feature>